<proteinExistence type="predicted"/>
<keyword evidence="1 3" id="KW-0378">Hydrolase</keyword>
<evidence type="ECO:0000313" key="3">
    <source>
        <dbReference type="EMBL" id="MFC5528213.1"/>
    </source>
</evidence>
<dbReference type="GO" id="GO:0016787">
    <property type="term" value="F:hydrolase activity"/>
    <property type="evidence" value="ECO:0007669"/>
    <property type="project" value="UniProtKB-KW"/>
</dbReference>
<evidence type="ECO:0000256" key="1">
    <source>
        <dbReference type="ARBA" id="ARBA00022801"/>
    </source>
</evidence>
<feature type="domain" description="BD-FAE-like" evidence="2">
    <location>
        <begin position="29"/>
        <end position="213"/>
    </location>
</feature>
<evidence type="ECO:0000313" key="4">
    <source>
        <dbReference type="Proteomes" id="UP001596108"/>
    </source>
</evidence>
<dbReference type="RefSeq" id="WP_378110035.1">
    <property type="nucleotide sequence ID" value="NZ_JBHSNC010000006.1"/>
</dbReference>
<sequence length="268" mass="29658">MKLETIKLENSNSATLTLYLHNITKELGDQARPAILVIPGGGYEFVSEREAEPVAIAFYNAGYQVGILRYSIKEEARNMQPMAEALTAIKLLRENAEEWLIAPDKIVTCGFSAGGHLAASCGTMWNEPALMEKLGYTDDRYKPNAMILCYPVISSGEFAHRGSFTAISGSHENDAVAEFFSLDKRVNGETPPTFLWHTEDDSVVPIENALLLIGALRKHKVSFECHIFNKGHHGLSMCNEEVNSPHPHAAHWFPLCVEWLGSIGFPAK</sequence>
<protein>
    <submittedName>
        <fullName evidence="3">Alpha/beta hydrolase</fullName>
    </submittedName>
</protein>
<dbReference type="Gene3D" id="3.40.50.1820">
    <property type="entry name" value="alpha/beta hydrolase"/>
    <property type="match status" value="1"/>
</dbReference>
<reference evidence="4" key="1">
    <citation type="journal article" date="2019" name="Int. J. Syst. Evol. Microbiol.">
        <title>The Global Catalogue of Microorganisms (GCM) 10K type strain sequencing project: providing services to taxonomists for standard genome sequencing and annotation.</title>
        <authorList>
            <consortium name="The Broad Institute Genomics Platform"/>
            <consortium name="The Broad Institute Genome Sequencing Center for Infectious Disease"/>
            <person name="Wu L."/>
            <person name="Ma J."/>
        </authorList>
    </citation>
    <scope>NUCLEOTIDE SEQUENCE [LARGE SCALE GENOMIC DNA]</scope>
    <source>
        <strain evidence="4">CGMCC 1.18578</strain>
    </source>
</reference>
<dbReference type="PANTHER" id="PTHR48081">
    <property type="entry name" value="AB HYDROLASE SUPERFAMILY PROTEIN C4A8.06C"/>
    <property type="match status" value="1"/>
</dbReference>
<gene>
    <name evidence="3" type="ORF">ACFPQ4_01915</name>
</gene>
<name>A0ABW0QTV5_9BACL</name>
<accession>A0ABW0QTV5</accession>
<dbReference type="InterPro" id="IPR029058">
    <property type="entry name" value="AB_hydrolase_fold"/>
</dbReference>
<comment type="caution">
    <text evidence="3">The sequence shown here is derived from an EMBL/GenBank/DDBJ whole genome shotgun (WGS) entry which is preliminary data.</text>
</comment>
<evidence type="ECO:0000259" key="2">
    <source>
        <dbReference type="Pfam" id="PF20434"/>
    </source>
</evidence>
<dbReference type="SUPFAM" id="SSF53474">
    <property type="entry name" value="alpha/beta-Hydrolases"/>
    <property type="match status" value="1"/>
</dbReference>
<dbReference type="InterPro" id="IPR049492">
    <property type="entry name" value="BD-FAE-like_dom"/>
</dbReference>
<dbReference type="Proteomes" id="UP001596108">
    <property type="component" value="Unassembled WGS sequence"/>
</dbReference>
<dbReference type="EMBL" id="JBHSNC010000006">
    <property type="protein sequence ID" value="MFC5528213.1"/>
    <property type="molecule type" value="Genomic_DNA"/>
</dbReference>
<dbReference type="InterPro" id="IPR050300">
    <property type="entry name" value="GDXG_lipolytic_enzyme"/>
</dbReference>
<dbReference type="PANTHER" id="PTHR48081:SF6">
    <property type="entry name" value="PEPTIDASE S9 PROLYL OLIGOPEPTIDASE CATALYTIC DOMAIN-CONTAINING PROTEIN"/>
    <property type="match status" value="1"/>
</dbReference>
<dbReference type="Pfam" id="PF20434">
    <property type="entry name" value="BD-FAE"/>
    <property type="match status" value="1"/>
</dbReference>
<organism evidence="3 4">
    <name type="scientific">Cohnella yongneupensis</name>
    <dbReference type="NCBI Taxonomy" id="425006"/>
    <lineage>
        <taxon>Bacteria</taxon>
        <taxon>Bacillati</taxon>
        <taxon>Bacillota</taxon>
        <taxon>Bacilli</taxon>
        <taxon>Bacillales</taxon>
        <taxon>Paenibacillaceae</taxon>
        <taxon>Cohnella</taxon>
    </lineage>
</organism>
<keyword evidence="4" id="KW-1185">Reference proteome</keyword>